<feature type="chain" id="PRO_5035162643" evidence="1">
    <location>
        <begin position="21"/>
        <end position="231"/>
    </location>
</feature>
<sequence length="231" mass="25983">MDWSWSWSFWRSSSEMVAKAALPCCAPSLMGVVGADLFFCRECSSSMVFAFTGGALSSWQIPFSSFSLPCVWIFGSPLENAAAHQETRRMGDEHDDSSEGLRESFKQRRRGACAHDSGEGEASILPWYVDPGFVCVDNVLGGFRVADLMQVNDFRCSVETAIRFLAARFVWRVSTYEHDKGVAITCYVALHPNLRGVTGKYFDEELLIRLWDLSEKMLKSMSKEHSSQEDK</sequence>
<gene>
    <name evidence="2" type="ORF">ZIOFF_031940</name>
</gene>
<name>A0A8J5GMT2_ZINOF</name>
<comment type="caution">
    <text evidence="2">The sequence shown here is derived from an EMBL/GenBank/DDBJ whole genome shotgun (WGS) entry which is preliminary data.</text>
</comment>
<accession>A0A8J5GMT2</accession>
<dbReference type="Proteomes" id="UP000734854">
    <property type="component" value="Unassembled WGS sequence"/>
</dbReference>
<keyword evidence="3" id="KW-1185">Reference proteome</keyword>
<evidence type="ECO:0000313" key="2">
    <source>
        <dbReference type="EMBL" id="KAG6506613.1"/>
    </source>
</evidence>
<evidence type="ECO:0000256" key="1">
    <source>
        <dbReference type="SAM" id="SignalP"/>
    </source>
</evidence>
<dbReference type="EMBL" id="JACMSC010000009">
    <property type="protein sequence ID" value="KAG6506613.1"/>
    <property type="molecule type" value="Genomic_DNA"/>
</dbReference>
<evidence type="ECO:0000313" key="3">
    <source>
        <dbReference type="Proteomes" id="UP000734854"/>
    </source>
</evidence>
<dbReference type="AlphaFoldDB" id="A0A8J5GMT2"/>
<proteinExistence type="predicted"/>
<keyword evidence="1" id="KW-0732">Signal</keyword>
<feature type="signal peptide" evidence="1">
    <location>
        <begin position="1"/>
        <end position="20"/>
    </location>
</feature>
<protein>
    <submittedName>
        <fullName evidence="2">Uncharacterized protein</fullName>
    </submittedName>
</protein>
<reference evidence="2 3" key="1">
    <citation type="submission" date="2020-08" db="EMBL/GenBank/DDBJ databases">
        <title>Plant Genome Project.</title>
        <authorList>
            <person name="Zhang R.-G."/>
        </authorList>
    </citation>
    <scope>NUCLEOTIDE SEQUENCE [LARGE SCALE GENOMIC DNA]</scope>
    <source>
        <tissue evidence="2">Rhizome</tissue>
    </source>
</reference>
<organism evidence="2 3">
    <name type="scientific">Zingiber officinale</name>
    <name type="common">Ginger</name>
    <name type="synonym">Amomum zingiber</name>
    <dbReference type="NCBI Taxonomy" id="94328"/>
    <lineage>
        <taxon>Eukaryota</taxon>
        <taxon>Viridiplantae</taxon>
        <taxon>Streptophyta</taxon>
        <taxon>Embryophyta</taxon>
        <taxon>Tracheophyta</taxon>
        <taxon>Spermatophyta</taxon>
        <taxon>Magnoliopsida</taxon>
        <taxon>Liliopsida</taxon>
        <taxon>Zingiberales</taxon>
        <taxon>Zingiberaceae</taxon>
        <taxon>Zingiber</taxon>
    </lineage>
</organism>